<dbReference type="RefSeq" id="WP_044635345.1">
    <property type="nucleotide sequence ID" value="NZ_CP007229.1"/>
</dbReference>
<dbReference type="PIRSF" id="PIRSF002162">
    <property type="entry name" value="Ribosomal_L6"/>
    <property type="match status" value="1"/>
</dbReference>
<reference evidence="9 11" key="1">
    <citation type="submission" date="2017-10" db="EMBL/GenBank/DDBJ databases">
        <title>Genome-wide analysis of the first isolated strain mycoplasma dispar GS01.</title>
        <authorList>
            <person name="Hao H."/>
            <person name="Chen S."/>
            <person name="Zhao P."/>
            <person name="Chu Y."/>
            <person name="Liu Y."/>
        </authorList>
    </citation>
    <scope>NUCLEOTIDE SEQUENCE [LARGE SCALE GENOMIC DNA]</scope>
    <source>
        <strain evidence="9 11">GS01</strain>
    </source>
</reference>
<keyword evidence="11" id="KW-1185">Reference proteome</keyword>
<dbReference type="PANTHER" id="PTHR11655">
    <property type="entry name" value="60S/50S RIBOSOMAL PROTEIN L6/L9"/>
    <property type="match status" value="1"/>
</dbReference>
<dbReference type="NCBIfam" id="TIGR03654">
    <property type="entry name" value="L6_bact"/>
    <property type="match status" value="1"/>
</dbReference>
<evidence type="ECO:0000256" key="4">
    <source>
        <dbReference type="ARBA" id="ARBA00035454"/>
    </source>
</evidence>
<keyword evidence="2 6" id="KW-0689">Ribosomal protein</keyword>
<dbReference type="EMBL" id="CP024161">
    <property type="protein sequence ID" value="ATP59620.1"/>
    <property type="molecule type" value="Genomic_DNA"/>
</dbReference>
<dbReference type="GO" id="GO:0019843">
    <property type="term" value="F:rRNA binding"/>
    <property type="evidence" value="ECO:0007669"/>
    <property type="project" value="UniProtKB-UniRule"/>
</dbReference>
<protein>
    <recommendedName>
        <fullName evidence="4 5">50S ribosomal protein L6</fullName>
    </recommendedName>
</protein>
<feature type="domain" description="Large ribosomal subunit protein uL6 alpha-beta" evidence="8">
    <location>
        <begin position="91"/>
        <end position="164"/>
    </location>
</feature>
<keyword evidence="7" id="KW-0694">RNA-binding</keyword>
<reference evidence="10 12" key="2">
    <citation type="submission" date="2019-01" db="EMBL/GenBank/DDBJ databases">
        <authorList>
            <consortium name="Pathogen Informatics"/>
        </authorList>
    </citation>
    <scope>NUCLEOTIDE SEQUENCE [LARGE SCALE GENOMIC DNA]</scope>
    <source>
        <strain evidence="10 12">NCTC10125</strain>
    </source>
</reference>
<dbReference type="SUPFAM" id="SSF56053">
    <property type="entry name" value="Ribosomal protein L6"/>
    <property type="match status" value="2"/>
</dbReference>
<accession>A0AAJ5NLX4</accession>
<dbReference type="KEGG" id="mds:MDIS_01615"/>
<dbReference type="GO" id="GO:0003735">
    <property type="term" value="F:structural constituent of ribosome"/>
    <property type="evidence" value="ECO:0007669"/>
    <property type="project" value="UniProtKB-UniRule"/>
</dbReference>
<sequence>MSRVGNRLLVIPEQVLVEISGSNVKVKGPLGILERQFSESITILQEENILKTKRSSELKQIKQLHGTTNSHLGAMLIGVSKGFQKELKIKGVGYKATLKANLIELLVGYSHPVEIKIPQELDVLIPNATTIQIKGIDKQKVGQFAAQIRQVRKPNAYSGKGISYSDEILKLKEGKKASK</sequence>
<evidence type="ECO:0000256" key="3">
    <source>
        <dbReference type="ARBA" id="ARBA00023274"/>
    </source>
</evidence>
<proteinExistence type="inferred from homology"/>
<name>A0AAJ5NLX4_9BACT</name>
<evidence type="ECO:0000256" key="2">
    <source>
        <dbReference type="ARBA" id="ARBA00022980"/>
    </source>
</evidence>
<feature type="domain" description="Large ribosomal subunit protein uL6 alpha-beta" evidence="8">
    <location>
        <begin position="11"/>
        <end position="82"/>
    </location>
</feature>
<dbReference type="InterPro" id="IPR000702">
    <property type="entry name" value="Ribosomal_uL6-like"/>
</dbReference>
<evidence type="ECO:0000313" key="11">
    <source>
        <dbReference type="Proteomes" id="UP000224629"/>
    </source>
</evidence>
<evidence type="ECO:0000313" key="12">
    <source>
        <dbReference type="Proteomes" id="UP000289629"/>
    </source>
</evidence>
<dbReference type="InterPro" id="IPR020040">
    <property type="entry name" value="Ribosomal_uL6_a/b-dom"/>
</dbReference>
<keyword evidence="7" id="KW-0699">rRNA-binding</keyword>
<evidence type="ECO:0000313" key="10">
    <source>
        <dbReference type="EMBL" id="VEU61526.1"/>
    </source>
</evidence>
<gene>
    <name evidence="10" type="primary">rplF</name>
    <name evidence="9" type="ORF">CSW10_01520</name>
    <name evidence="10" type="ORF">NCTC10125_00316</name>
</gene>
<organism evidence="10 12">
    <name type="scientific">Mesomycoplasma dispar</name>
    <dbReference type="NCBI Taxonomy" id="86660"/>
    <lineage>
        <taxon>Bacteria</taxon>
        <taxon>Bacillati</taxon>
        <taxon>Mycoplasmatota</taxon>
        <taxon>Mycoplasmoidales</taxon>
        <taxon>Metamycoplasmataceae</taxon>
        <taxon>Mesomycoplasma</taxon>
    </lineage>
</organism>
<evidence type="ECO:0000256" key="5">
    <source>
        <dbReference type="NCBIfam" id="TIGR03654"/>
    </source>
</evidence>
<dbReference type="EMBL" id="LR214971">
    <property type="protein sequence ID" value="VEU61526.1"/>
    <property type="molecule type" value="Genomic_DNA"/>
</dbReference>
<dbReference type="GO" id="GO:0002181">
    <property type="term" value="P:cytoplasmic translation"/>
    <property type="evidence" value="ECO:0007669"/>
    <property type="project" value="TreeGrafter"/>
</dbReference>
<dbReference type="Pfam" id="PF00347">
    <property type="entry name" value="Ribosomal_L6"/>
    <property type="match status" value="2"/>
</dbReference>
<evidence type="ECO:0000256" key="6">
    <source>
        <dbReference type="RuleBase" id="RU003869"/>
    </source>
</evidence>
<dbReference type="FunFam" id="3.90.930.12:FF:000001">
    <property type="entry name" value="50S ribosomal protein L6"/>
    <property type="match status" value="1"/>
</dbReference>
<dbReference type="Gene3D" id="3.90.930.12">
    <property type="entry name" value="Ribosomal protein L6, alpha-beta domain"/>
    <property type="match status" value="2"/>
</dbReference>
<evidence type="ECO:0000256" key="7">
    <source>
        <dbReference type="RuleBase" id="RU003870"/>
    </source>
</evidence>
<dbReference type="GO" id="GO:0022625">
    <property type="term" value="C:cytosolic large ribosomal subunit"/>
    <property type="evidence" value="ECO:0007669"/>
    <property type="project" value="UniProtKB-UniRule"/>
</dbReference>
<dbReference type="AlphaFoldDB" id="A0AAJ5NLX4"/>
<dbReference type="Proteomes" id="UP000224629">
    <property type="component" value="Chromosome"/>
</dbReference>
<dbReference type="Proteomes" id="UP000289629">
    <property type="component" value="Chromosome"/>
</dbReference>
<evidence type="ECO:0000313" key="9">
    <source>
        <dbReference type="EMBL" id="ATP59620.1"/>
    </source>
</evidence>
<evidence type="ECO:0000259" key="8">
    <source>
        <dbReference type="Pfam" id="PF00347"/>
    </source>
</evidence>
<keyword evidence="3 6" id="KW-0687">Ribonucleoprotein</keyword>
<comment type="similarity">
    <text evidence="1 6">Belongs to the universal ribosomal protein uL6 family.</text>
</comment>
<comment type="function">
    <text evidence="7">This protein binds to the 23S rRNA, and is important in its secondary structure. It is located near the subunit interface in the base of the L7/L12 stalk, and near the tRNA binding site of the peptidyltransferase center.</text>
</comment>
<dbReference type="PANTHER" id="PTHR11655:SF14">
    <property type="entry name" value="LARGE RIBOSOMAL SUBUNIT PROTEIN UL6M"/>
    <property type="match status" value="1"/>
</dbReference>
<dbReference type="InterPro" id="IPR036789">
    <property type="entry name" value="Ribosomal_uL6-like_a/b-dom_sf"/>
</dbReference>
<dbReference type="PRINTS" id="PR00059">
    <property type="entry name" value="RIBOSOMALL6"/>
</dbReference>
<dbReference type="InterPro" id="IPR019906">
    <property type="entry name" value="Ribosomal_uL6_bac-type"/>
</dbReference>
<evidence type="ECO:0000256" key="1">
    <source>
        <dbReference type="ARBA" id="ARBA00009356"/>
    </source>
</evidence>